<accession>A0A4V6L4G6</accession>
<keyword evidence="1" id="KW-1133">Transmembrane helix</keyword>
<dbReference type="Gene3D" id="3.40.640.10">
    <property type="entry name" value="Type I PLP-dependent aspartate aminotransferase-like (Major domain)"/>
    <property type="match status" value="1"/>
</dbReference>
<dbReference type="Proteomes" id="UP000394068">
    <property type="component" value="Unassembled WGS sequence"/>
</dbReference>
<feature type="transmembrane region" description="Helical" evidence="1">
    <location>
        <begin position="35"/>
        <end position="57"/>
    </location>
</feature>
<dbReference type="GO" id="GO:0004069">
    <property type="term" value="F:L-aspartate:2-oxoglutarate aminotransferase activity"/>
    <property type="evidence" value="ECO:0007669"/>
    <property type="project" value="UniProtKB-EC"/>
</dbReference>
<protein>
    <submittedName>
        <fullName evidence="2">Aspartate aminotransferase</fullName>
        <ecNumber evidence="2">2.6.1.1</ecNumber>
    </submittedName>
</protein>
<organism evidence="2 3">
    <name type="scientific">Streptococcus pseudoporcinus</name>
    <dbReference type="NCBI Taxonomy" id="361101"/>
    <lineage>
        <taxon>Bacteria</taxon>
        <taxon>Bacillati</taxon>
        <taxon>Bacillota</taxon>
        <taxon>Bacilli</taxon>
        <taxon>Lactobacillales</taxon>
        <taxon>Streptococcaceae</taxon>
        <taxon>Streptococcus</taxon>
    </lineage>
</organism>
<dbReference type="SUPFAM" id="SSF53383">
    <property type="entry name" value="PLP-dependent transferases"/>
    <property type="match status" value="1"/>
</dbReference>
<keyword evidence="1" id="KW-0812">Transmembrane</keyword>
<evidence type="ECO:0000313" key="2">
    <source>
        <dbReference type="EMBL" id="VTS31397.1"/>
    </source>
</evidence>
<sequence length="58" mass="6402">MLAFTQQLAAFPELKSAIATYMENFYGYSVAHNQIVAGTGAKFILYAFFMATSTLVIK</sequence>
<evidence type="ECO:0000256" key="1">
    <source>
        <dbReference type="SAM" id="Phobius"/>
    </source>
</evidence>
<name>A0A4V6L4G6_9STRE</name>
<dbReference type="EMBL" id="CABEHT010000002">
    <property type="protein sequence ID" value="VTS31397.1"/>
    <property type="molecule type" value="Genomic_DNA"/>
</dbReference>
<dbReference type="EC" id="2.6.1.1" evidence="2"/>
<evidence type="ECO:0000313" key="3">
    <source>
        <dbReference type="Proteomes" id="UP000394068"/>
    </source>
</evidence>
<keyword evidence="2" id="KW-0032">Aminotransferase</keyword>
<keyword evidence="1" id="KW-0472">Membrane</keyword>
<dbReference type="InterPro" id="IPR015424">
    <property type="entry name" value="PyrdxlP-dep_Trfase"/>
</dbReference>
<dbReference type="InterPro" id="IPR015421">
    <property type="entry name" value="PyrdxlP-dep_Trfase_major"/>
</dbReference>
<gene>
    <name evidence="2" type="primary">aspC_2</name>
    <name evidence="2" type="ORF">NCTC5386_02171</name>
</gene>
<dbReference type="AlphaFoldDB" id="A0A4V6L4G6"/>
<reference evidence="2 3" key="1">
    <citation type="submission" date="2019-05" db="EMBL/GenBank/DDBJ databases">
        <authorList>
            <consortium name="Pathogen Informatics"/>
        </authorList>
    </citation>
    <scope>NUCLEOTIDE SEQUENCE [LARGE SCALE GENOMIC DNA]</scope>
    <source>
        <strain evidence="2 3">NCTC5386</strain>
    </source>
</reference>
<proteinExistence type="predicted"/>
<keyword evidence="2" id="KW-0808">Transferase</keyword>